<dbReference type="InterPro" id="IPR006062">
    <property type="entry name" value="His_biosynth"/>
</dbReference>
<protein>
    <recommendedName>
        <fullName evidence="3">1-(5-phosphoribosyl)-5-[(5-phosphoribosylamino)methylideneamino]imidazole-4-carboxamideisomerase</fullName>
        <ecNumber evidence="3">5.3.1.16</ecNumber>
    </recommendedName>
</protein>
<evidence type="ECO:0000256" key="2">
    <source>
        <dbReference type="ARBA" id="ARBA00009667"/>
    </source>
</evidence>
<keyword evidence="4 7" id="KW-0028">Amino-acid biosynthesis</keyword>
<dbReference type="UniPathway" id="UPA00031">
    <property type="reaction ID" value="UER00009"/>
</dbReference>
<comment type="pathway">
    <text evidence="1">Amino-acid biosynthesis; L-histidine biosynthesis; L-histidine from 5-phospho-alpha-D-ribose 1-diphosphate: step 4/9.</text>
</comment>
<dbReference type="PaxDb" id="55529-EKX49376"/>
<comment type="similarity">
    <text evidence="2 7">Belongs to the HisA/HisF family.</text>
</comment>
<dbReference type="SUPFAM" id="SSF51366">
    <property type="entry name" value="Ribulose-phoshate binding barrel"/>
    <property type="match status" value="1"/>
</dbReference>
<dbReference type="FunFam" id="3.20.20.70:FF:000110">
    <property type="entry name" value="1-(5-phosphoribosyl)-5-[(5-phosphoribosylamino)methylideneamino] imidazole-4-carboxamide isomerase, chloroplastic"/>
    <property type="match status" value="1"/>
</dbReference>
<dbReference type="EMBL" id="JH992982">
    <property type="protein sequence ID" value="EKX49376.1"/>
    <property type="molecule type" value="Genomic_DNA"/>
</dbReference>
<gene>
    <name evidence="8" type="ORF">GUITHDRAFT_85755</name>
</gene>
<dbReference type="eggNOG" id="KOG3055">
    <property type="taxonomic scope" value="Eukaryota"/>
</dbReference>
<dbReference type="GO" id="GO:0000162">
    <property type="term" value="P:L-tryptophan biosynthetic process"/>
    <property type="evidence" value="ECO:0007669"/>
    <property type="project" value="TreeGrafter"/>
</dbReference>
<dbReference type="OMA" id="IEWNKTH"/>
<dbReference type="EC" id="5.3.1.16" evidence="3"/>
<keyword evidence="5 7" id="KW-0368">Histidine biosynthesis</keyword>
<name>L1JLH4_GUITC</name>
<dbReference type="InterPro" id="IPR013785">
    <property type="entry name" value="Aldolase_TIM"/>
</dbReference>
<dbReference type="PANTHER" id="PTHR43090">
    <property type="entry name" value="1-(5-PHOSPHORIBOSYL)-5-[(5-PHOSPHORIBOSYLAMINO)METHYLIDENEAMINO] IMIDAZOLE-4-CARBOXAMIDE ISOMERASE"/>
    <property type="match status" value="1"/>
</dbReference>
<evidence type="ECO:0000256" key="1">
    <source>
        <dbReference type="ARBA" id="ARBA00005133"/>
    </source>
</evidence>
<dbReference type="GO" id="GO:0005737">
    <property type="term" value="C:cytoplasm"/>
    <property type="evidence" value="ECO:0007669"/>
    <property type="project" value="TreeGrafter"/>
</dbReference>
<evidence type="ECO:0000256" key="4">
    <source>
        <dbReference type="ARBA" id="ARBA00022605"/>
    </source>
</evidence>
<evidence type="ECO:0000256" key="3">
    <source>
        <dbReference type="ARBA" id="ARBA00012550"/>
    </source>
</evidence>
<evidence type="ECO:0000313" key="10">
    <source>
        <dbReference type="Proteomes" id="UP000011087"/>
    </source>
</evidence>
<evidence type="ECO:0000256" key="5">
    <source>
        <dbReference type="ARBA" id="ARBA00023102"/>
    </source>
</evidence>
<dbReference type="Pfam" id="PF00977">
    <property type="entry name" value="His_biosynth"/>
    <property type="match status" value="1"/>
</dbReference>
<dbReference type="STRING" id="905079.L1JLH4"/>
<dbReference type="CDD" id="cd04723">
    <property type="entry name" value="HisA_HisF"/>
    <property type="match status" value="1"/>
</dbReference>
<evidence type="ECO:0000313" key="9">
    <source>
        <dbReference type="EnsemblProtists" id="EKX49376"/>
    </source>
</evidence>
<dbReference type="InterPro" id="IPR011060">
    <property type="entry name" value="RibuloseP-bd_barrel"/>
</dbReference>
<dbReference type="PANTHER" id="PTHR43090:SF2">
    <property type="entry name" value="1-(5-PHOSPHORIBOSYL)-5-[(5-PHOSPHORIBOSYLAMINO)METHYLIDENEAMINO] IMIDAZOLE-4-CARBOXAMIDE ISOMERASE"/>
    <property type="match status" value="1"/>
</dbReference>
<evidence type="ECO:0000313" key="8">
    <source>
        <dbReference type="EMBL" id="EKX49376.1"/>
    </source>
</evidence>
<dbReference type="RefSeq" id="XP_005836356.1">
    <property type="nucleotide sequence ID" value="XM_005836299.1"/>
</dbReference>
<dbReference type="GO" id="GO:0003949">
    <property type="term" value="F:1-(5-phosphoribosyl)-5-[(5-phosphoribosylamino)methylideneamino]imidazole-4-carboxamide isomerase activity"/>
    <property type="evidence" value="ECO:0007669"/>
    <property type="project" value="UniProtKB-EC"/>
</dbReference>
<sequence>MRAMRFRPCIDLHNSIVKQIVGGTLADGKEPTTNFTSSLSAKEYAEKYKKDNLPGGHVIMLGPGNDEAALSALQAYPGGLQIGGGINPSNAKQWLDAGASHVIVTSYIFENGSLSMEKLKELFAVTGKDKLVLDLSCRRKEDGKYYVVTDRWQTFTNLEVNKETIDMLSEYCAEFLVHGVDVEGKRMGIEEELVRLLGEHCSIPCTYAGGADLLSDLDRVKAMGKGKVDLTIGSSLDIFGGPISYDAVVHWQRQQEARASGEAKGMFGGFGRTYS</sequence>
<dbReference type="InterPro" id="IPR011858">
    <property type="entry name" value="His6/HISN3"/>
</dbReference>
<dbReference type="OrthoDB" id="446074at2759"/>
<organism evidence="8">
    <name type="scientific">Guillardia theta (strain CCMP2712)</name>
    <name type="common">Cryptophyte</name>
    <dbReference type="NCBI Taxonomy" id="905079"/>
    <lineage>
        <taxon>Eukaryota</taxon>
        <taxon>Cryptophyceae</taxon>
        <taxon>Pyrenomonadales</taxon>
        <taxon>Geminigeraceae</taxon>
        <taxon>Guillardia</taxon>
    </lineage>
</organism>
<dbReference type="AlphaFoldDB" id="L1JLH4"/>
<dbReference type="NCBIfam" id="TIGR02129">
    <property type="entry name" value="hisA_euk"/>
    <property type="match status" value="1"/>
</dbReference>
<dbReference type="InterPro" id="IPR044524">
    <property type="entry name" value="Isoase_HisA-like"/>
</dbReference>
<reference evidence="10" key="2">
    <citation type="submission" date="2012-11" db="EMBL/GenBank/DDBJ databases">
        <authorList>
            <person name="Kuo A."/>
            <person name="Curtis B.A."/>
            <person name="Tanifuji G."/>
            <person name="Burki F."/>
            <person name="Gruber A."/>
            <person name="Irimia M."/>
            <person name="Maruyama S."/>
            <person name="Arias M.C."/>
            <person name="Ball S.G."/>
            <person name="Gile G.H."/>
            <person name="Hirakawa Y."/>
            <person name="Hopkins J.F."/>
            <person name="Rensing S.A."/>
            <person name="Schmutz J."/>
            <person name="Symeonidi A."/>
            <person name="Elias M."/>
            <person name="Eveleigh R.J."/>
            <person name="Herman E.K."/>
            <person name="Klute M.J."/>
            <person name="Nakayama T."/>
            <person name="Obornik M."/>
            <person name="Reyes-Prieto A."/>
            <person name="Armbrust E.V."/>
            <person name="Aves S.J."/>
            <person name="Beiko R.G."/>
            <person name="Coutinho P."/>
            <person name="Dacks J.B."/>
            <person name="Durnford D.G."/>
            <person name="Fast N.M."/>
            <person name="Green B.R."/>
            <person name="Grisdale C."/>
            <person name="Hempe F."/>
            <person name="Henrissat B."/>
            <person name="Hoppner M.P."/>
            <person name="Ishida K.-I."/>
            <person name="Kim E."/>
            <person name="Koreny L."/>
            <person name="Kroth P.G."/>
            <person name="Liu Y."/>
            <person name="Malik S.-B."/>
            <person name="Maier U.G."/>
            <person name="McRose D."/>
            <person name="Mock T."/>
            <person name="Neilson J.A."/>
            <person name="Onodera N.T."/>
            <person name="Poole A.M."/>
            <person name="Pritham E.J."/>
            <person name="Richards T.A."/>
            <person name="Rocap G."/>
            <person name="Roy S.W."/>
            <person name="Sarai C."/>
            <person name="Schaack S."/>
            <person name="Shirato S."/>
            <person name="Slamovits C.H."/>
            <person name="Spencer D.F."/>
            <person name="Suzuki S."/>
            <person name="Worden A.Z."/>
            <person name="Zauner S."/>
            <person name="Barry K."/>
            <person name="Bell C."/>
            <person name="Bharti A.K."/>
            <person name="Crow J.A."/>
            <person name="Grimwood J."/>
            <person name="Kramer R."/>
            <person name="Lindquist E."/>
            <person name="Lucas S."/>
            <person name="Salamov A."/>
            <person name="McFadden G.I."/>
            <person name="Lane C.E."/>
            <person name="Keeling P.J."/>
            <person name="Gray M.W."/>
            <person name="Grigoriev I.V."/>
            <person name="Archibald J.M."/>
        </authorList>
    </citation>
    <scope>NUCLEOTIDE SEQUENCE</scope>
    <source>
        <strain evidence="10">CCMP2712</strain>
    </source>
</reference>
<dbReference type="KEGG" id="gtt:GUITHDRAFT_85755"/>
<accession>L1JLH4</accession>
<evidence type="ECO:0000256" key="6">
    <source>
        <dbReference type="ARBA" id="ARBA00023235"/>
    </source>
</evidence>
<dbReference type="EnsemblProtists" id="EKX49376">
    <property type="protein sequence ID" value="EKX49376"/>
    <property type="gene ID" value="GUITHDRAFT_85755"/>
</dbReference>
<keyword evidence="10" id="KW-1185">Reference proteome</keyword>
<dbReference type="HOGENOM" id="CLU_065050_0_0_1"/>
<dbReference type="GO" id="GO:0000105">
    <property type="term" value="P:L-histidine biosynthetic process"/>
    <property type="evidence" value="ECO:0007669"/>
    <property type="project" value="UniProtKB-UniPathway"/>
</dbReference>
<dbReference type="Proteomes" id="UP000011087">
    <property type="component" value="Unassembled WGS sequence"/>
</dbReference>
<reference evidence="9" key="3">
    <citation type="submission" date="2016-03" db="UniProtKB">
        <authorList>
            <consortium name="EnsemblProtists"/>
        </authorList>
    </citation>
    <scope>IDENTIFICATION</scope>
</reference>
<proteinExistence type="inferred from homology"/>
<keyword evidence="6" id="KW-0413">Isomerase</keyword>
<dbReference type="GeneID" id="17306018"/>
<evidence type="ECO:0000256" key="7">
    <source>
        <dbReference type="RuleBase" id="RU003657"/>
    </source>
</evidence>
<reference evidence="8 10" key="1">
    <citation type="journal article" date="2012" name="Nature">
        <title>Algal genomes reveal evolutionary mosaicism and the fate of nucleomorphs.</title>
        <authorList>
            <consortium name="DOE Joint Genome Institute"/>
            <person name="Curtis B.A."/>
            <person name="Tanifuji G."/>
            <person name="Burki F."/>
            <person name="Gruber A."/>
            <person name="Irimia M."/>
            <person name="Maruyama S."/>
            <person name="Arias M.C."/>
            <person name="Ball S.G."/>
            <person name="Gile G.H."/>
            <person name="Hirakawa Y."/>
            <person name="Hopkins J.F."/>
            <person name="Kuo A."/>
            <person name="Rensing S.A."/>
            <person name="Schmutz J."/>
            <person name="Symeonidi A."/>
            <person name="Elias M."/>
            <person name="Eveleigh R.J."/>
            <person name="Herman E.K."/>
            <person name="Klute M.J."/>
            <person name="Nakayama T."/>
            <person name="Obornik M."/>
            <person name="Reyes-Prieto A."/>
            <person name="Armbrust E.V."/>
            <person name="Aves S.J."/>
            <person name="Beiko R.G."/>
            <person name="Coutinho P."/>
            <person name="Dacks J.B."/>
            <person name="Durnford D.G."/>
            <person name="Fast N.M."/>
            <person name="Green B.R."/>
            <person name="Grisdale C.J."/>
            <person name="Hempel F."/>
            <person name="Henrissat B."/>
            <person name="Hoppner M.P."/>
            <person name="Ishida K."/>
            <person name="Kim E."/>
            <person name="Koreny L."/>
            <person name="Kroth P.G."/>
            <person name="Liu Y."/>
            <person name="Malik S.B."/>
            <person name="Maier U.G."/>
            <person name="McRose D."/>
            <person name="Mock T."/>
            <person name="Neilson J.A."/>
            <person name="Onodera N.T."/>
            <person name="Poole A.M."/>
            <person name="Pritham E.J."/>
            <person name="Richards T.A."/>
            <person name="Rocap G."/>
            <person name="Roy S.W."/>
            <person name="Sarai C."/>
            <person name="Schaack S."/>
            <person name="Shirato S."/>
            <person name="Slamovits C.H."/>
            <person name="Spencer D.F."/>
            <person name="Suzuki S."/>
            <person name="Worden A.Z."/>
            <person name="Zauner S."/>
            <person name="Barry K."/>
            <person name="Bell C."/>
            <person name="Bharti A.K."/>
            <person name="Crow J.A."/>
            <person name="Grimwood J."/>
            <person name="Kramer R."/>
            <person name="Lindquist E."/>
            <person name="Lucas S."/>
            <person name="Salamov A."/>
            <person name="McFadden G.I."/>
            <person name="Lane C.E."/>
            <person name="Keeling P.J."/>
            <person name="Gray M.W."/>
            <person name="Grigoriev I.V."/>
            <person name="Archibald J.M."/>
        </authorList>
    </citation>
    <scope>NUCLEOTIDE SEQUENCE</scope>
    <source>
        <strain evidence="8 10">CCMP2712</strain>
    </source>
</reference>
<dbReference type="Gene3D" id="3.20.20.70">
    <property type="entry name" value="Aldolase class I"/>
    <property type="match status" value="1"/>
</dbReference>